<reference evidence="4" key="1">
    <citation type="submission" date="2020-01" db="EMBL/GenBank/DDBJ databases">
        <authorList>
            <person name="Meier V. D."/>
            <person name="Meier V D."/>
        </authorList>
    </citation>
    <scope>NUCLEOTIDE SEQUENCE</scope>
    <source>
        <strain evidence="4">HLG_WM_MAG_10</strain>
    </source>
</reference>
<dbReference type="Pfam" id="PF21205">
    <property type="entry name" value="Rep3_C"/>
    <property type="match status" value="1"/>
</dbReference>
<organism evidence="4">
    <name type="scientific">uncultured Aureispira sp</name>
    <dbReference type="NCBI Taxonomy" id="1331704"/>
    <lineage>
        <taxon>Bacteria</taxon>
        <taxon>Pseudomonadati</taxon>
        <taxon>Bacteroidota</taxon>
        <taxon>Saprospiria</taxon>
        <taxon>Saprospirales</taxon>
        <taxon>Saprospiraceae</taxon>
        <taxon>Aureispira</taxon>
        <taxon>environmental samples</taxon>
    </lineage>
</organism>
<dbReference type="InterPro" id="IPR036390">
    <property type="entry name" value="WH_DNA-bd_sf"/>
</dbReference>
<dbReference type="Gene3D" id="1.10.10.10">
    <property type="entry name" value="Winged helix-like DNA-binding domain superfamily/Winged helix DNA-binding domain"/>
    <property type="match status" value="2"/>
</dbReference>
<comment type="similarity">
    <text evidence="1">Belongs to the initiator RepB protein family.</text>
</comment>
<accession>A0A6S6UII7</accession>
<dbReference type="EMBL" id="CACVAQ010000476">
    <property type="protein sequence ID" value="CAA6829267.1"/>
    <property type="molecule type" value="Genomic_DNA"/>
</dbReference>
<dbReference type="GO" id="GO:0006270">
    <property type="term" value="P:DNA replication initiation"/>
    <property type="evidence" value="ECO:0007669"/>
    <property type="project" value="InterPro"/>
</dbReference>
<evidence type="ECO:0000256" key="1">
    <source>
        <dbReference type="ARBA" id="ARBA00038283"/>
    </source>
</evidence>
<dbReference type="AlphaFoldDB" id="A0A6S6UII7"/>
<keyword evidence="2" id="KW-0175">Coiled coil</keyword>
<feature type="domain" description="Initiator Rep protein WH1" evidence="3">
    <location>
        <begin position="10"/>
        <end position="156"/>
    </location>
</feature>
<evidence type="ECO:0000256" key="2">
    <source>
        <dbReference type="SAM" id="Coils"/>
    </source>
</evidence>
<dbReference type="InterPro" id="IPR000525">
    <property type="entry name" value="Initiator_Rep_WH1"/>
</dbReference>
<evidence type="ECO:0000313" key="4">
    <source>
        <dbReference type="EMBL" id="CAA6829267.1"/>
    </source>
</evidence>
<dbReference type="GO" id="GO:0003887">
    <property type="term" value="F:DNA-directed DNA polymerase activity"/>
    <property type="evidence" value="ECO:0007669"/>
    <property type="project" value="InterPro"/>
</dbReference>
<sequence>MNENPAKALVTKSNDLVEARYHFSIWETRVFTKLVSLIQPGDEDFKKYKLQIRDLVSFFGVNDNDAYVKIKAVPDNLLKKVVTIPYTENGEERFLKTGLIAQASIPKKKEGYIELSFHPDLKPYLLQLKRTFLSYDIRNVLKISSVYSIRIYELLKQYEKIGYREFDIDTLKVILGVSDKYKLYGHFKSRIILKAQEDLKLHTDIWFSFTEIKAGRKVIAILFEINTNTNIQITETAKSSEVDNLLKGEIEEILLAWNITKKTLATYFETHSLVYLKERIQYVVNQQELKARRDEKIENLAAYFNFVVNKKDLVDYVEEEKKVQQQRSRTAKEIVAQKKQLKAELVQLKKALEHKEQLYVKTLFEKDSSLKSEMLKQARTNSPLFYADTSKSNEDYFQKNPLFRAAVFTIVKQRNKKDFAAIRKAFLPKIKNLEQQLKLL</sequence>
<evidence type="ECO:0000259" key="3">
    <source>
        <dbReference type="Pfam" id="PF01051"/>
    </source>
</evidence>
<feature type="coiled-coil region" evidence="2">
    <location>
        <begin position="331"/>
        <end position="358"/>
    </location>
</feature>
<name>A0A6S6UII7_9BACT</name>
<protein>
    <submittedName>
        <fullName evidence="4">Initiator RepB protein</fullName>
    </submittedName>
</protein>
<dbReference type="Pfam" id="PF01051">
    <property type="entry name" value="Rep3_N"/>
    <property type="match status" value="1"/>
</dbReference>
<gene>
    <name evidence="4" type="ORF">HELGO_WM24076</name>
</gene>
<dbReference type="SUPFAM" id="SSF46785">
    <property type="entry name" value="Winged helix' DNA-binding domain"/>
    <property type="match status" value="2"/>
</dbReference>
<dbReference type="InterPro" id="IPR036388">
    <property type="entry name" value="WH-like_DNA-bd_sf"/>
</dbReference>
<proteinExistence type="inferred from homology"/>